<evidence type="ECO:0000256" key="2">
    <source>
        <dbReference type="SAM" id="Phobius"/>
    </source>
</evidence>
<keyword evidence="4" id="KW-1185">Reference proteome</keyword>
<name>A0ABU9G8A0_9GAMM</name>
<keyword evidence="2" id="KW-1133">Transmembrane helix</keyword>
<evidence type="ECO:0000313" key="4">
    <source>
        <dbReference type="Proteomes" id="UP001379949"/>
    </source>
</evidence>
<dbReference type="InterPro" id="IPR036737">
    <property type="entry name" value="OmpA-like_sf"/>
</dbReference>
<keyword evidence="2" id="KW-0812">Transmembrane</keyword>
<dbReference type="RefSeq" id="WP_341568023.1">
    <property type="nucleotide sequence ID" value="NZ_JBAKAR010000019.1"/>
</dbReference>
<feature type="region of interest" description="Disordered" evidence="1">
    <location>
        <begin position="706"/>
        <end position="735"/>
    </location>
</feature>
<dbReference type="Pfam" id="PF05359">
    <property type="entry name" value="DUF748"/>
    <property type="match status" value="1"/>
</dbReference>
<evidence type="ECO:0000313" key="3">
    <source>
        <dbReference type="EMBL" id="MEL0614716.1"/>
    </source>
</evidence>
<sequence length="1082" mass="118435">MKKPWRNYLIIPSISLFIVIFVTWLLTPIIGKHYLVKYFAEQGEEASVSSLSVDFFPPKITLKELNVMAGEQQTLALNKLSVGIEVFPLFTKNIHVTDADIDGLILDIKQQKDQWFVAGIDLSQYQQTTPEETTEKAKEEDTDKASPWSINVPRFRFTNSAVHLTRQLAEQSSPTKDTLTINNVAIDDLAGQGLDWQGKLELNALLNSAQFRMSSRFDYNPNTATVDLTLGKNRLPLKDFAHFVPAPYQQGSGVISLDGKLALSILSNAQSSSFSLHKSTLTIRADDLALPLQDKMSVSTKNTTLDLADVSATYSTDNAITASGKITLSSQDSAFTQDENSTKYQSVDLSSALTLKRQQNTNDLKSQQTDIRLQGINIQQDGNQAQVGKLQLTLDDLVAQAQDDATALQLTSHLLIKLSDLNAQLPEEQTAAIKSVSLALPFEVNKTAEGITASTSKSDFSITGLSLALTSLLLDNDHTGIELSNLSAKQTSDEQMSLALNSKVASSGLAAQQADNKLAYQTLNWSNSLTATQNKQSIAIQNSQFDLAIGHLDVAKKDTIHSTLGNTQLTAKQLNIDLEGDKAPNLTGTGINLLSNAMDSLLTPEKRAAAWDSANLTNLDITQQGNDFAATLQQFIINNLVVSEPINKDKKQPSLATLSHLEVNQVSANQDGAQIKSVLTKNLVSNVLMDKERRISNLVFIDANQQTPPDATVPKASAPKEKDANNTLEKTPGAAQDPAFKAPYYVILGAFDLTGNSSVHLEDNGVKPPLKRTLEITKLSLRNLNTKDKKQATTLVLEVKNGKYTTLNGDLTIWPLSDELTMQSELTVSQAELPPYSPYIANVLGYQIDSGQLNLDLKLDSQQGELNGNSHLVLKQFDLGGTYESGSAIKAGVIPLNIAVSALKDSNNNIDLDIPLSGNIDSPSFGWSDFLFIPVKKALFQASSSYLLQTFVPYANVITVAQFASDQLLKIRVKPLIYQAKETTIEDQQDVFLKQLIALLKDKKQSELRICGIASYVDLGLEQPPATIDDQARHQANFIAVERANHLKDYLVSQDIDSARLFICSPELDFSKKSQPRIELNF</sequence>
<dbReference type="Proteomes" id="UP001379949">
    <property type="component" value="Unassembled WGS sequence"/>
</dbReference>
<comment type="caution">
    <text evidence="3">The sequence shown here is derived from an EMBL/GenBank/DDBJ whole genome shotgun (WGS) entry which is preliminary data.</text>
</comment>
<feature type="transmembrane region" description="Helical" evidence="2">
    <location>
        <begin position="7"/>
        <end position="26"/>
    </location>
</feature>
<dbReference type="InterPro" id="IPR008023">
    <property type="entry name" value="DUF748"/>
</dbReference>
<proteinExistence type="predicted"/>
<dbReference type="EMBL" id="JBAKAR010000019">
    <property type="protein sequence ID" value="MEL0614716.1"/>
    <property type="molecule type" value="Genomic_DNA"/>
</dbReference>
<reference evidence="3 4" key="1">
    <citation type="submission" date="2024-02" db="EMBL/GenBank/DDBJ databases">
        <title>Bacteria isolated from the canopy kelp, Nereocystis luetkeana.</title>
        <authorList>
            <person name="Pfister C.A."/>
            <person name="Younker I.T."/>
            <person name="Light S.H."/>
        </authorList>
    </citation>
    <scope>NUCLEOTIDE SEQUENCE [LARGE SCALE GENOMIC DNA]</scope>
    <source>
        <strain evidence="3 4">TI.4.07</strain>
    </source>
</reference>
<protein>
    <submittedName>
        <fullName evidence="3">DUF748 domain-containing protein</fullName>
    </submittedName>
</protein>
<accession>A0ABU9G8A0</accession>
<keyword evidence="2" id="KW-0472">Membrane</keyword>
<gene>
    <name evidence="3" type="ORF">V6242_16305</name>
</gene>
<organism evidence="3 4">
    <name type="scientific">Marinomonas arenicola</name>
    <dbReference type="NCBI Taxonomy" id="569601"/>
    <lineage>
        <taxon>Bacteria</taxon>
        <taxon>Pseudomonadati</taxon>
        <taxon>Pseudomonadota</taxon>
        <taxon>Gammaproteobacteria</taxon>
        <taxon>Oceanospirillales</taxon>
        <taxon>Oceanospirillaceae</taxon>
        <taxon>Marinomonas</taxon>
    </lineage>
</organism>
<evidence type="ECO:0000256" key="1">
    <source>
        <dbReference type="SAM" id="MobiDB-lite"/>
    </source>
</evidence>
<dbReference type="Gene3D" id="3.30.1330.60">
    <property type="entry name" value="OmpA-like domain"/>
    <property type="match status" value="1"/>
</dbReference>